<comment type="caution">
    <text evidence="2">The sequence shown here is derived from an EMBL/GenBank/DDBJ whole genome shotgun (WGS) entry which is preliminary data.</text>
</comment>
<keyword evidence="3" id="KW-1185">Reference proteome</keyword>
<protein>
    <submittedName>
        <fullName evidence="2">Uncharacterized protein</fullName>
    </submittedName>
</protein>
<evidence type="ECO:0000313" key="3">
    <source>
        <dbReference type="Proteomes" id="UP001596383"/>
    </source>
</evidence>
<gene>
    <name evidence="2" type="ORF">ACFQE6_01380</name>
</gene>
<reference evidence="2 3" key="1">
    <citation type="journal article" date="2019" name="Int. J. Syst. Evol. Microbiol.">
        <title>The Global Catalogue of Microorganisms (GCM) 10K type strain sequencing project: providing services to taxonomists for standard genome sequencing and annotation.</title>
        <authorList>
            <consortium name="The Broad Institute Genomics Platform"/>
            <consortium name="The Broad Institute Genome Sequencing Center for Infectious Disease"/>
            <person name="Wu L."/>
            <person name="Ma J."/>
        </authorList>
    </citation>
    <scope>NUCLEOTIDE SEQUENCE [LARGE SCALE GENOMIC DNA]</scope>
    <source>
        <strain evidence="2 3">LMG 29247</strain>
    </source>
</reference>
<name>A0ABD5SFG1_9EURY</name>
<dbReference type="EMBL" id="JBHSWV010000022">
    <property type="protein sequence ID" value="MFC6763764.1"/>
    <property type="molecule type" value="Genomic_DNA"/>
</dbReference>
<sequence length="68" mass="7567">MTGASSLGTELDPLSIEADVVDRPQYAPLTPNRQRSVVRTDSKARRVPMAPPGNRSPTETRWIRVRHA</sequence>
<evidence type="ECO:0000313" key="2">
    <source>
        <dbReference type="EMBL" id="MFC6763764.1"/>
    </source>
</evidence>
<dbReference type="Proteomes" id="UP001596383">
    <property type="component" value="Unassembled WGS sequence"/>
</dbReference>
<feature type="region of interest" description="Disordered" evidence="1">
    <location>
        <begin position="25"/>
        <end position="68"/>
    </location>
</feature>
<dbReference type="AlphaFoldDB" id="A0ABD5SFG1"/>
<proteinExistence type="predicted"/>
<evidence type="ECO:0000256" key="1">
    <source>
        <dbReference type="SAM" id="MobiDB-lite"/>
    </source>
</evidence>
<accession>A0ABD5SFG1</accession>
<dbReference type="RefSeq" id="WP_273736867.1">
    <property type="nucleotide sequence ID" value="NZ_JAQIVI010000022.1"/>
</dbReference>
<organism evidence="2 3">
    <name type="scientific">Natrinema soli</name>
    <dbReference type="NCBI Taxonomy" id="1930624"/>
    <lineage>
        <taxon>Archaea</taxon>
        <taxon>Methanobacteriati</taxon>
        <taxon>Methanobacteriota</taxon>
        <taxon>Stenosarchaea group</taxon>
        <taxon>Halobacteria</taxon>
        <taxon>Halobacteriales</taxon>
        <taxon>Natrialbaceae</taxon>
        <taxon>Natrinema</taxon>
    </lineage>
</organism>